<dbReference type="Proteomes" id="UP000029227">
    <property type="component" value="Unassembled WGS sequence"/>
</dbReference>
<reference evidence="1 2" key="1">
    <citation type="journal article" date="2014" name="Genome Announc.">
        <title>Draft Genome Sequences of Two Vibrionaceae Species, Vibrio ponticus C121 and Photobacterium aphoticum C119, Isolated as Coral Reef Microbiota.</title>
        <authorList>
            <person name="Al-saari N."/>
            <person name="Meirelles P.M."/>
            <person name="Mino S."/>
            <person name="Suda W."/>
            <person name="Oshima K."/>
            <person name="Hattori M."/>
            <person name="Ohkuma M."/>
            <person name="Thompson F.L."/>
            <person name="Gomez-Gil B."/>
            <person name="Sawabe T."/>
            <person name="Sawabe T."/>
        </authorList>
    </citation>
    <scope>NUCLEOTIDE SEQUENCE [LARGE SCALE GENOMIC DNA]</scope>
    <source>
        <strain evidence="1 2">JCM 19237</strain>
    </source>
</reference>
<protein>
    <submittedName>
        <fullName evidence="1">ABC transporter periplasmic sugar binding protein</fullName>
    </submittedName>
</protein>
<dbReference type="Gene3D" id="3.40.190.10">
    <property type="entry name" value="Periplasmic binding protein-like II"/>
    <property type="match status" value="2"/>
</dbReference>
<dbReference type="AlphaFoldDB" id="A0A090QQ53"/>
<dbReference type="STRING" id="754436.JCM19237_1060"/>
<proteinExistence type="predicted"/>
<accession>A0A090QQ53</accession>
<dbReference type="SUPFAM" id="SSF53850">
    <property type="entry name" value="Periplasmic binding protein-like II"/>
    <property type="match status" value="1"/>
</dbReference>
<name>A0A090QQ53_9GAMM</name>
<dbReference type="EMBL" id="BBMN01000004">
    <property type="protein sequence ID" value="GAL04388.1"/>
    <property type="molecule type" value="Genomic_DNA"/>
</dbReference>
<comment type="caution">
    <text evidence="1">The sequence shown here is derived from an EMBL/GenBank/DDBJ whole genome shotgun (WGS) entry which is preliminary data.</text>
</comment>
<organism evidence="1 2">
    <name type="scientific">Photobacterium aphoticum</name>
    <dbReference type="NCBI Taxonomy" id="754436"/>
    <lineage>
        <taxon>Bacteria</taxon>
        <taxon>Pseudomonadati</taxon>
        <taxon>Pseudomonadota</taxon>
        <taxon>Gammaproteobacteria</taxon>
        <taxon>Vibrionales</taxon>
        <taxon>Vibrionaceae</taxon>
        <taxon>Photobacterium</taxon>
    </lineage>
</organism>
<gene>
    <name evidence="1" type="ORF">JCM19237_1060</name>
</gene>
<evidence type="ECO:0000313" key="1">
    <source>
        <dbReference type="EMBL" id="GAL04388.1"/>
    </source>
</evidence>
<evidence type="ECO:0000313" key="2">
    <source>
        <dbReference type="Proteomes" id="UP000029227"/>
    </source>
</evidence>
<dbReference type="eggNOG" id="COG1653">
    <property type="taxonomic scope" value="Bacteria"/>
</dbReference>
<sequence length="81" mass="8940">MALGQLPALKALATRPYYQSAEAKPFVDQLSHTVMSEPFAQSSDIANIVLQQYSKVVLKNELTAEQAVQQAGEMARDVFKK</sequence>